<dbReference type="InterPro" id="IPR050696">
    <property type="entry name" value="FtsA/MreB"/>
</dbReference>
<accession>A0A2H0NAI7</accession>
<dbReference type="EMBL" id="PCWO01000011">
    <property type="protein sequence ID" value="PIR05116.1"/>
    <property type="molecule type" value="Genomic_DNA"/>
</dbReference>
<dbReference type="Pfam" id="PF11104">
    <property type="entry name" value="PilM_2"/>
    <property type="match status" value="1"/>
</dbReference>
<dbReference type="SUPFAM" id="SSF53067">
    <property type="entry name" value="Actin-like ATPase domain"/>
    <property type="match status" value="1"/>
</dbReference>
<dbReference type="PANTHER" id="PTHR32432">
    <property type="entry name" value="CELL DIVISION PROTEIN FTSA-RELATED"/>
    <property type="match status" value="1"/>
</dbReference>
<dbReference type="Gene3D" id="3.30.420.40">
    <property type="match status" value="1"/>
</dbReference>
<feature type="domain" description="SHS2" evidence="1">
    <location>
        <begin position="16"/>
        <end position="191"/>
    </location>
</feature>
<reference evidence="2 3" key="1">
    <citation type="submission" date="2017-09" db="EMBL/GenBank/DDBJ databases">
        <title>Depth-based differentiation of microbial function through sediment-hosted aquifers and enrichment of novel symbionts in the deep terrestrial subsurface.</title>
        <authorList>
            <person name="Probst A.J."/>
            <person name="Ladd B."/>
            <person name="Jarett J.K."/>
            <person name="Geller-Mcgrath D.E."/>
            <person name="Sieber C.M."/>
            <person name="Emerson J.B."/>
            <person name="Anantharaman K."/>
            <person name="Thomas B.C."/>
            <person name="Malmstrom R."/>
            <person name="Stieglmeier M."/>
            <person name="Klingl A."/>
            <person name="Woyke T."/>
            <person name="Ryan C.M."/>
            <person name="Banfield J.F."/>
        </authorList>
    </citation>
    <scope>NUCLEOTIDE SEQUENCE [LARGE SCALE GENOMIC DNA]</scope>
    <source>
        <strain evidence="2">CG11_big_fil_rev_8_21_14_0_20_35_14</strain>
    </source>
</reference>
<sequence length="199" mass="21965">MTFSFDFLNSFLGGGVLGVDIGTASIKIVELSKKGDIYHVDNYGILSNFGHFDRSNDVIQTSMMRIFDKDAVRLLRLLLDNMGIKKGRVVASLPTFSAFIALIELPDISDQEVAQTIKFQAKQYVPLPLEEVTLDYIPVGRRIGNDGKAVRQILLVSVPTEKIKSFKGIFKEAGLDLIALEVEGLSAVRSLIQNDQTTT</sequence>
<dbReference type="InterPro" id="IPR005883">
    <property type="entry name" value="PilM"/>
</dbReference>
<evidence type="ECO:0000313" key="3">
    <source>
        <dbReference type="Proteomes" id="UP000229893"/>
    </source>
</evidence>
<evidence type="ECO:0000259" key="1">
    <source>
        <dbReference type="SMART" id="SM00842"/>
    </source>
</evidence>
<comment type="caution">
    <text evidence="2">The sequence shown here is derived from an EMBL/GenBank/DDBJ whole genome shotgun (WGS) entry which is preliminary data.</text>
</comment>
<dbReference type="InterPro" id="IPR043129">
    <property type="entry name" value="ATPase_NBD"/>
</dbReference>
<dbReference type="PANTHER" id="PTHR32432:SF3">
    <property type="entry name" value="ETHANOLAMINE UTILIZATION PROTEIN EUTJ"/>
    <property type="match status" value="1"/>
</dbReference>
<gene>
    <name evidence="2" type="ORF">COV57_00760</name>
</gene>
<dbReference type="AlphaFoldDB" id="A0A2H0NAI7"/>
<dbReference type="SMART" id="SM00842">
    <property type="entry name" value="FtsA"/>
    <property type="match status" value="1"/>
</dbReference>
<feature type="non-terminal residue" evidence="2">
    <location>
        <position position="199"/>
    </location>
</feature>
<evidence type="ECO:0000313" key="2">
    <source>
        <dbReference type="EMBL" id="PIR05116.1"/>
    </source>
</evidence>
<dbReference type="GO" id="GO:0051301">
    <property type="term" value="P:cell division"/>
    <property type="evidence" value="ECO:0007669"/>
    <property type="project" value="InterPro"/>
</dbReference>
<name>A0A2H0NAI7_9BACT</name>
<dbReference type="Proteomes" id="UP000229893">
    <property type="component" value="Unassembled WGS sequence"/>
</dbReference>
<proteinExistence type="predicted"/>
<dbReference type="InterPro" id="IPR003494">
    <property type="entry name" value="SHS2_FtsA"/>
</dbReference>
<protein>
    <recommendedName>
        <fullName evidence="1">SHS2 domain-containing protein</fullName>
    </recommendedName>
</protein>
<organism evidence="2 3">
    <name type="scientific">Candidatus Liptonbacteria bacterium CG11_big_fil_rev_8_21_14_0_20_35_14</name>
    <dbReference type="NCBI Taxonomy" id="1974634"/>
    <lineage>
        <taxon>Bacteria</taxon>
        <taxon>Candidatus Liptoniibacteriota</taxon>
    </lineage>
</organism>